<protein>
    <submittedName>
        <fullName evidence="3">Uncharacterized protein</fullName>
    </submittedName>
</protein>
<comment type="caution">
    <text evidence="3">The sequence shown here is derived from an EMBL/GenBank/DDBJ whole genome shotgun (WGS) entry which is preliminary data.</text>
</comment>
<evidence type="ECO:0000256" key="1">
    <source>
        <dbReference type="SAM" id="Coils"/>
    </source>
</evidence>
<gene>
    <name evidence="3" type="ORF">CBR_g8661</name>
</gene>
<feature type="region of interest" description="Disordered" evidence="2">
    <location>
        <begin position="528"/>
        <end position="554"/>
    </location>
</feature>
<feature type="compositionally biased region" description="Acidic residues" evidence="2">
    <location>
        <begin position="148"/>
        <end position="158"/>
    </location>
</feature>
<feature type="region of interest" description="Disordered" evidence="2">
    <location>
        <begin position="1"/>
        <end position="133"/>
    </location>
</feature>
<keyword evidence="1" id="KW-0175">Coiled coil</keyword>
<dbReference type="EMBL" id="BFEA01000012">
    <property type="protein sequence ID" value="GBG60641.1"/>
    <property type="molecule type" value="Genomic_DNA"/>
</dbReference>
<dbReference type="AlphaFoldDB" id="A0A388JS64"/>
<reference evidence="3 4" key="1">
    <citation type="journal article" date="2018" name="Cell">
        <title>The Chara Genome: Secondary Complexity and Implications for Plant Terrestrialization.</title>
        <authorList>
            <person name="Nishiyama T."/>
            <person name="Sakayama H."/>
            <person name="Vries J.D."/>
            <person name="Buschmann H."/>
            <person name="Saint-Marcoux D."/>
            <person name="Ullrich K.K."/>
            <person name="Haas F.B."/>
            <person name="Vanderstraeten L."/>
            <person name="Becker D."/>
            <person name="Lang D."/>
            <person name="Vosolsobe S."/>
            <person name="Rombauts S."/>
            <person name="Wilhelmsson P.K.I."/>
            <person name="Janitza P."/>
            <person name="Kern R."/>
            <person name="Heyl A."/>
            <person name="Rumpler F."/>
            <person name="Villalobos L.I.A.C."/>
            <person name="Clay J.M."/>
            <person name="Skokan R."/>
            <person name="Toyoda A."/>
            <person name="Suzuki Y."/>
            <person name="Kagoshima H."/>
            <person name="Schijlen E."/>
            <person name="Tajeshwar N."/>
            <person name="Catarino B."/>
            <person name="Hetherington A.J."/>
            <person name="Saltykova A."/>
            <person name="Bonnot C."/>
            <person name="Breuninger H."/>
            <person name="Symeonidi A."/>
            <person name="Radhakrishnan G.V."/>
            <person name="Van Nieuwerburgh F."/>
            <person name="Deforce D."/>
            <person name="Chang C."/>
            <person name="Karol K.G."/>
            <person name="Hedrich R."/>
            <person name="Ulvskov P."/>
            <person name="Glockner G."/>
            <person name="Delwiche C.F."/>
            <person name="Petrasek J."/>
            <person name="Van de Peer Y."/>
            <person name="Friml J."/>
            <person name="Beilby M."/>
            <person name="Dolan L."/>
            <person name="Kohara Y."/>
            <person name="Sugano S."/>
            <person name="Fujiyama A."/>
            <person name="Delaux P.-M."/>
            <person name="Quint M."/>
            <person name="TheiBen G."/>
            <person name="Hagemann M."/>
            <person name="Harholt J."/>
            <person name="Dunand C."/>
            <person name="Zachgo S."/>
            <person name="Langdale J."/>
            <person name="Maumus F."/>
            <person name="Straeten D.V.D."/>
            <person name="Gould S.B."/>
            <person name="Rensing S.A."/>
        </authorList>
    </citation>
    <scope>NUCLEOTIDE SEQUENCE [LARGE SCALE GENOMIC DNA]</scope>
    <source>
        <strain evidence="3 4">S276</strain>
    </source>
</reference>
<dbReference type="OrthoDB" id="59449at2759"/>
<evidence type="ECO:0000313" key="4">
    <source>
        <dbReference type="Proteomes" id="UP000265515"/>
    </source>
</evidence>
<evidence type="ECO:0000256" key="2">
    <source>
        <dbReference type="SAM" id="MobiDB-lite"/>
    </source>
</evidence>
<sequence>MHLGRGGEVECGGGEGGGGGRGGGIVGGDDDDDDYDGDDDDDDDHDGEDDDDDDGGDDDDDDDDDDDGEEDDDDGDGDNDDDGRTIKPGPTPAEEAEIDRRQAEKKKEKEDKKRQNEEGIKKKAQMEEEKFKREMKKKLEQQLKEELQTIEEEEEGDEGAERLIRRRAGRGESSQMGEGLNVKPAEWYDQYAYSSDRIQETDEERDTFIAKLTSIDDQKEKDLMLEEKRAELHSKMLAAKRQELEERKRLQIEGARLQKELQEQKNKQIATEEKLALLTETVLHTKQEVAAINRTLQKVETNQYKFEGIWNTFLEKSAEDVDQHVKSYIEKLDNHITQTFTPAVIERIVKGSGGGGGDGDGDGDGVITRKERVSSEKKEQGRLIRSKLGSISEMKKKDKYVDHHHNGIRQAGNKSLLSYGPRLGIPGWTGFVPIEEGILIPIKDCTRHVEKTGNEIATSNLLKEKVAGEPTTYGRMGKHPSLAYKIIKEQGGGWWSRDASRTKKTKTGPLADKSIYKADIVKHSDFVKVAPPDDEGKENKKPHLGCSSRSSSPRPKYEEVAACINGMVQSYRFDSAYTLMAIDNPKVGGKVAAGLFKTRRLVAPTKEVNLILPDSEARPYEWRKSAPSQNPWDKECIFFQPDGLRNAPSMYTTCHGVRGSNPLAQSAVMSGSVSDQSSCRTWDLAMTKSGQQLPGYAGYIPSYSQRADARPRRNAKEDMLQFELDQYNHGHIPFYQGYLPKAVSNIKPSKGPTDRTVYGSTNASVQAELAKGPPLRTSQNARTDEVTKFFSNGKSEFVSFNGRTFAERYFHILRPKEGLPKILYPSKYNDHGSRFANQGLPPSVDLHIYRNGTRVARR</sequence>
<keyword evidence="4" id="KW-1185">Reference proteome</keyword>
<feature type="compositionally biased region" description="Basic and acidic residues" evidence="2">
    <location>
        <begin position="98"/>
        <end position="133"/>
    </location>
</feature>
<dbReference type="Gramene" id="GBG60641">
    <property type="protein sequence ID" value="GBG60641"/>
    <property type="gene ID" value="CBR_g8661"/>
</dbReference>
<organism evidence="3 4">
    <name type="scientific">Chara braunii</name>
    <name type="common">Braun's stonewort</name>
    <dbReference type="NCBI Taxonomy" id="69332"/>
    <lineage>
        <taxon>Eukaryota</taxon>
        <taxon>Viridiplantae</taxon>
        <taxon>Streptophyta</taxon>
        <taxon>Charophyceae</taxon>
        <taxon>Charales</taxon>
        <taxon>Characeae</taxon>
        <taxon>Chara</taxon>
    </lineage>
</organism>
<feature type="compositionally biased region" description="Basic and acidic residues" evidence="2">
    <location>
        <begin position="367"/>
        <end position="381"/>
    </location>
</feature>
<proteinExistence type="predicted"/>
<feature type="region of interest" description="Disordered" evidence="2">
    <location>
        <begin position="351"/>
        <end position="381"/>
    </location>
</feature>
<name>A0A388JS64_CHABU</name>
<dbReference type="Proteomes" id="UP000265515">
    <property type="component" value="Unassembled WGS sequence"/>
</dbReference>
<feature type="region of interest" description="Disordered" evidence="2">
    <location>
        <begin position="147"/>
        <end position="181"/>
    </location>
</feature>
<feature type="coiled-coil region" evidence="1">
    <location>
        <begin position="240"/>
        <end position="281"/>
    </location>
</feature>
<accession>A0A388JS64</accession>
<dbReference type="STRING" id="69332.A0A388JS64"/>
<feature type="compositionally biased region" description="Acidic residues" evidence="2">
    <location>
        <begin position="28"/>
        <end position="81"/>
    </location>
</feature>
<evidence type="ECO:0000313" key="3">
    <source>
        <dbReference type="EMBL" id="GBG60641.1"/>
    </source>
</evidence>
<feature type="compositionally biased region" description="Gly residues" evidence="2">
    <location>
        <begin position="9"/>
        <end position="27"/>
    </location>
</feature>